<protein>
    <submittedName>
        <fullName evidence="1">Uncharacterized protein</fullName>
    </submittedName>
</protein>
<evidence type="ECO:0000313" key="2">
    <source>
        <dbReference type="Proteomes" id="UP000721236"/>
    </source>
</evidence>
<organism evidence="1 2">
    <name type="scientific">Cupriavidus respiraculi</name>
    <dbReference type="NCBI Taxonomy" id="195930"/>
    <lineage>
        <taxon>Bacteria</taxon>
        <taxon>Pseudomonadati</taxon>
        <taxon>Pseudomonadota</taxon>
        <taxon>Betaproteobacteria</taxon>
        <taxon>Burkholderiales</taxon>
        <taxon>Burkholderiaceae</taxon>
        <taxon>Cupriavidus</taxon>
    </lineage>
</organism>
<name>A0ABM8WZV3_9BURK</name>
<dbReference type="Proteomes" id="UP000721236">
    <property type="component" value="Unassembled WGS sequence"/>
</dbReference>
<gene>
    <name evidence="1" type="ORF">LMG21510_02154</name>
</gene>
<reference evidence="1 2" key="1">
    <citation type="submission" date="2021-08" db="EMBL/GenBank/DDBJ databases">
        <authorList>
            <person name="Peeters C."/>
        </authorList>
    </citation>
    <scope>NUCLEOTIDE SEQUENCE [LARGE SCALE GENOMIC DNA]</scope>
    <source>
        <strain evidence="1 2">LMG 21510</strain>
    </source>
</reference>
<evidence type="ECO:0000313" key="1">
    <source>
        <dbReference type="EMBL" id="CAG9173092.1"/>
    </source>
</evidence>
<sequence>MAADVKVIDRGLAKYVRGMSKLAGRGVKVGVQADAGKDAASGVDLLDIAIFNEYGTETIPARPFVRDFFERNRTVLATAMDRQADAVAGGASAGQAMDSLGLWVEKHQRRHVQQSRSWAVPNAPATVQQKGSSTPLIDHGTLVNAIRYQKL</sequence>
<dbReference type="EMBL" id="CAJZAH010000002">
    <property type="protein sequence ID" value="CAG9173092.1"/>
    <property type="molecule type" value="Genomic_DNA"/>
</dbReference>
<accession>A0ABM8WZV3</accession>
<proteinExistence type="predicted"/>
<dbReference type="RefSeq" id="WP_224041681.1">
    <property type="nucleotide sequence ID" value="NZ_CAJZAH010000002.1"/>
</dbReference>
<keyword evidence="2" id="KW-1185">Reference proteome</keyword>
<comment type="caution">
    <text evidence="1">The sequence shown here is derived from an EMBL/GenBank/DDBJ whole genome shotgun (WGS) entry which is preliminary data.</text>
</comment>